<protein>
    <submittedName>
        <fullName evidence="2">Uncharacterized protein</fullName>
    </submittedName>
</protein>
<gene>
    <name evidence="2" type="ORF">AFUS01_LOCUS5382</name>
</gene>
<dbReference type="EMBL" id="CAJVCH010034308">
    <property type="protein sequence ID" value="CAG7714922.1"/>
    <property type="molecule type" value="Genomic_DNA"/>
</dbReference>
<feature type="compositionally biased region" description="Basic and acidic residues" evidence="1">
    <location>
        <begin position="30"/>
        <end position="50"/>
    </location>
</feature>
<dbReference type="OrthoDB" id="8195082at2759"/>
<reference evidence="2" key="1">
    <citation type="submission" date="2021-06" db="EMBL/GenBank/DDBJ databases">
        <authorList>
            <person name="Hodson N. C."/>
            <person name="Mongue J. A."/>
            <person name="Jaron S. K."/>
        </authorList>
    </citation>
    <scope>NUCLEOTIDE SEQUENCE</scope>
</reference>
<proteinExistence type="predicted"/>
<accession>A0A8J2JAD1</accession>
<sequence length="56" mass="6391">MSNSHAPEEEFSAPVRSSVPVRQKVAAPPTRKELEEEVMREAEEEKKVQEQNKNAK</sequence>
<dbReference type="AlphaFoldDB" id="A0A8J2JAD1"/>
<dbReference type="Proteomes" id="UP000708208">
    <property type="component" value="Unassembled WGS sequence"/>
</dbReference>
<feature type="region of interest" description="Disordered" evidence="1">
    <location>
        <begin position="1"/>
        <end position="56"/>
    </location>
</feature>
<evidence type="ECO:0000256" key="1">
    <source>
        <dbReference type="SAM" id="MobiDB-lite"/>
    </source>
</evidence>
<name>A0A8J2JAD1_9HEXA</name>
<keyword evidence="3" id="KW-1185">Reference proteome</keyword>
<organism evidence="2 3">
    <name type="scientific">Allacma fusca</name>
    <dbReference type="NCBI Taxonomy" id="39272"/>
    <lineage>
        <taxon>Eukaryota</taxon>
        <taxon>Metazoa</taxon>
        <taxon>Ecdysozoa</taxon>
        <taxon>Arthropoda</taxon>
        <taxon>Hexapoda</taxon>
        <taxon>Collembola</taxon>
        <taxon>Symphypleona</taxon>
        <taxon>Sminthuridae</taxon>
        <taxon>Allacma</taxon>
    </lineage>
</organism>
<evidence type="ECO:0000313" key="3">
    <source>
        <dbReference type="Proteomes" id="UP000708208"/>
    </source>
</evidence>
<feature type="non-terminal residue" evidence="2">
    <location>
        <position position="56"/>
    </location>
</feature>
<evidence type="ECO:0000313" key="2">
    <source>
        <dbReference type="EMBL" id="CAG7714922.1"/>
    </source>
</evidence>
<comment type="caution">
    <text evidence="2">The sequence shown here is derived from an EMBL/GenBank/DDBJ whole genome shotgun (WGS) entry which is preliminary data.</text>
</comment>